<keyword evidence="3" id="KW-1185">Reference proteome</keyword>
<dbReference type="PATRIC" id="fig|56107.3.peg.5477"/>
<evidence type="ECO:0000313" key="3">
    <source>
        <dbReference type="Proteomes" id="UP000010475"/>
    </source>
</evidence>
<proteinExistence type="predicted"/>
<keyword evidence="1" id="KW-0732">Signal</keyword>
<organism evidence="2 3">
    <name type="scientific">Cylindrospermum stagnale PCC 7417</name>
    <dbReference type="NCBI Taxonomy" id="56107"/>
    <lineage>
        <taxon>Bacteria</taxon>
        <taxon>Bacillati</taxon>
        <taxon>Cyanobacteriota</taxon>
        <taxon>Cyanophyceae</taxon>
        <taxon>Nostocales</taxon>
        <taxon>Nostocaceae</taxon>
        <taxon>Cylindrospermum</taxon>
    </lineage>
</organism>
<name>K9X5X6_9NOST</name>
<dbReference type="AlphaFoldDB" id="K9X5X6"/>
<dbReference type="eggNOG" id="ENOG5032VHA">
    <property type="taxonomic scope" value="Bacteria"/>
</dbReference>
<feature type="signal peptide" evidence="1">
    <location>
        <begin position="1"/>
        <end position="34"/>
    </location>
</feature>
<evidence type="ECO:0000256" key="1">
    <source>
        <dbReference type="SAM" id="SignalP"/>
    </source>
</evidence>
<dbReference type="STRING" id="56107.Cylst_4986"/>
<dbReference type="HOGENOM" id="CLU_158023_0_0_3"/>
<reference evidence="2 3" key="1">
    <citation type="submission" date="2012-06" db="EMBL/GenBank/DDBJ databases">
        <title>Finished chromosome of genome of Cylindrospermum stagnale PCC 7417.</title>
        <authorList>
            <consortium name="US DOE Joint Genome Institute"/>
            <person name="Gugger M."/>
            <person name="Coursin T."/>
            <person name="Rippka R."/>
            <person name="Tandeau De Marsac N."/>
            <person name="Huntemann M."/>
            <person name="Wei C.-L."/>
            <person name="Han J."/>
            <person name="Detter J.C."/>
            <person name="Han C."/>
            <person name="Tapia R."/>
            <person name="Chen A."/>
            <person name="Kyrpides N."/>
            <person name="Mavromatis K."/>
            <person name="Markowitz V."/>
            <person name="Szeto E."/>
            <person name="Ivanova N."/>
            <person name="Pagani I."/>
            <person name="Pati A."/>
            <person name="Goodwin L."/>
            <person name="Nordberg H.P."/>
            <person name="Cantor M.N."/>
            <person name="Hua S.X."/>
            <person name="Woyke T."/>
            <person name="Kerfeld C.A."/>
        </authorList>
    </citation>
    <scope>NUCLEOTIDE SEQUENCE [LARGE SCALE GENOMIC DNA]</scope>
    <source>
        <strain evidence="2 3">PCC 7417</strain>
    </source>
</reference>
<dbReference type="KEGG" id="csg:Cylst_4986"/>
<dbReference type="EMBL" id="CP003642">
    <property type="protein sequence ID" value="AFZ27037.1"/>
    <property type="molecule type" value="Genomic_DNA"/>
</dbReference>
<sequence length="108" mass="12304">MDAWANCKKLSMIKYVALVLLLLLSLSVTLPAMAKSCRNYEGQEICILSIKRSAKKYWEYRASVTVDAVKTPVEVYNCRGRFKVRKDGSVSQFEHNSPGEMICSFFNK</sequence>
<accession>K9X5X6</accession>
<feature type="chain" id="PRO_5003937646" evidence="1">
    <location>
        <begin position="35"/>
        <end position="108"/>
    </location>
</feature>
<dbReference type="Proteomes" id="UP000010475">
    <property type="component" value="Chromosome"/>
</dbReference>
<gene>
    <name evidence="2" type="ORF">Cylst_4986</name>
</gene>
<protein>
    <submittedName>
        <fullName evidence="2">Uncharacterized protein</fullName>
    </submittedName>
</protein>
<evidence type="ECO:0000313" key="2">
    <source>
        <dbReference type="EMBL" id="AFZ27037.1"/>
    </source>
</evidence>